<dbReference type="EMBL" id="MTKT01005400">
    <property type="protein sequence ID" value="OWM67082.1"/>
    <property type="molecule type" value="Genomic_DNA"/>
</dbReference>
<evidence type="ECO:0000313" key="7">
    <source>
        <dbReference type="Proteomes" id="UP000515151"/>
    </source>
</evidence>
<dbReference type="Proteomes" id="UP000515151">
    <property type="component" value="Chromosome 5"/>
</dbReference>
<organism evidence="5 6">
    <name type="scientific">Punica granatum</name>
    <name type="common">Pomegranate</name>
    <dbReference type="NCBI Taxonomy" id="22663"/>
    <lineage>
        <taxon>Eukaryota</taxon>
        <taxon>Viridiplantae</taxon>
        <taxon>Streptophyta</taxon>
        <taxon>Embryophyta</taxon>
        <taxon>Tracheophyta</taxon>
        <taxon>Spermatophyta</taxon>
        <taxon>Magnoliopsida</taxon>
        <taxon>eudicotyledons</taxon>
        <taxon>Gunneridae</taxon>
        <taxon>Pentapetalae</taxon>
        <taxon>rosids</taxon>
        <taxon>malvids</taxon>
        <taxon>Myrtales</taxon>
        <taxon>Lythraceae</taxon>
        <taxon>Punica</taxon>
    </lineage>
</organism>
<reference evidence="5" key="2">
    <citation type="submission" date="2017-06" db="EMBL/GenBank/DDBJ databases">
        <title>The pomegranate genome and the genomics of punicalagin biosynthesis.</title>
        <authorList>
            <person name="Xu C."/>
        </authorList>
    </citation>
    <scope>NUCLEOTIDE SEQUENCE [LARGE SCALE GENOMIC DNA]</scope>
    <source>
        <tissue evidence="5">Fresh leaf</tissue>
    </source>
</reference>
<proteinExistence type="predicted"/>
<dbReference type="SUPFAM" id="SSF48371">
    <property type="entry name" value="ARM repeat"/>
    <property type="match status" value="1"/>
</dbReference>
<evidence type="ECO:0000313" key="6">
    <source>
        <dbReference type="Proteomes" id="UP000197138"/>
    </source>
</evidence>
<dbReference type="GO" id="GO:0005768">
    <property type="term" value="C:endosome"/>
    <property type="evidence" value="ECO:0007669"/>
    <property type="project" value="TreeGrafter"/>
</dbReference>
<reference evidence="6" key="1">
    <citation type="journal article" date="2017" name="Plant J.">
        <title>The pomegranate (Punica granatum L.) genome and the genomics of punicalagin biosynthesis.</title>
        <authorList>
            <person name="Qin G."/>
            <person name="Xu C."/>
            <person name="Ming R."/>
            <person name="Tang H."/>
            <person name="Guyot R."/>
            <person name="Kramer E.M."/>
            <person name="Hu Y."/>
            <person name="Yi X."/>
            <person name="Qi Y."/>
            <person name="Xu X."/>
            <person name="Gao Z."/>
            <person name="Pan H."/>
            <person name="Jian J."/>
            <person name="Tian Y."/>
            <person name="Yue Z."/>
            <person name="Xu Y."/>
        </authorList>
    </citation>
    <scope>NUCLEOTIDE SEQUENCE [LARGE SCALE GENOMIC DNA]</scope>
    <source>
        <strain evidence="6">cv. Dabenzi</strain>
    </source>
</reference>
<name>A0A218W4P9_PUNGR</name>
<evidence type="ECO:0000256" key="1">
    <source>
        <dbReference type="ARBA" id="ARBA00004123"/>
    </source>
</evidence>
<dbReference type="Pfam" id="PF25458">
    <property type="entry name" value="INTS4_C"/>
    <property type="match status" value="1"/>
</dbReference>
<dbReference type="AlphaFoldDB" id="A0A218W4P9"/>
<dbReference type="InterPro" id="IPR057412">
    <property type="entry name" value="INTS4_C"/>
</dbReference>
<dbReference type="GeneID" id="116207937"/>
<sequence length="933" mass="103270">MELPASSSGETSRPPSTASSEEPLTRHTLASFRSVIINPSTPASLISSTLETLTGHLQLSRDPLLLHHTLKLLTELAHRDGGHSAVISKSVSRFLLSTESTRLATESLDTLASISENDRNFDDSFFVSLCFDVPAPSRAWLLRNAGRFGIRTYLLFTVFLGFTKDPYPYVRQAALDGLMSLSKSGAIEDSSLIQGCYCRAVELLGDTEACVRTAAVHTVSEWGQMLVASSCGSDRLKQSDAVFIKLSSMVRDMSVEVRVAAFDALGKIEMVSVDVLLQTLSKKVLGIRKVNYRSQGSTGEIEALVSTSAGALVHGLEDEFYEVRKSACYSMQKFTALSSEFAGEAINLLTDMLNDDAVAVRLQALETMREMANCGHLSLKVANMHMFLSSLTDNNSLVRDAVRKVLKSVKLPNLEIFTLSVYGLIENLQRYHQDEAKIFAVLFEMGRRHGSFTVSLINKVFQEIEPSSDGKFGFDSARVAAFLVLSISAPLCNRKSHSKNPAAVFSYAVTILGRISCALADEVDQSTLMAYLSHCSKCSTNSVADYKEVPTPATCDKLSLTDGEKNDSNRFSPVQMGSEISDIYAQKLERGNLPSTLAKLQHETDDQLLKSMNIILAKIKDIWSLVKLGFLHEGLRTLRACKRELAIFASEPAGSSSSVAFTALYLRIVKLLAKISVHFLPTVNYFNYRVGDLDLLLGKLDRRLRDMRFQFIGRSKEEELRVLELDLVSSVLRLSKVEIYRCATSMRKLSAVLSHIEHVHEEASIELSSFVTELKKLMINIPCHPHLFRKVLDHFSLEKYELSGRLECVSAELAVPGNNSENPLYFVRGLPVAIPVEINLSNVSKESMLWLKMMAGEESTRFLFLDAKLYVGSTKFNYSAPFYRTPKALSFTLRISIGMECRCEHAGVATSVGGPRHELTFLTPELDVYLSSA</sequence>
<gene>
    <name evidence="8" type="primary">LOC116207937</name>
    <name evidence="5" type="ORF">CDL15_Pgr000534</name>
</gene>
<dbReference type="InterPro" id="IPR016024">
    <property type="entry name" value="ARM-type_fold"/>
</dbReference>
<dbReference type="Gene3D" id="1.25.10.10">
    <property type="entry name" value="Leucine-rich Repeat Variant"/>
    <property type="match status" value="2"/>
</dbReference>
<comment type="subcellular location">
    <subcellularLocation>
        <location evidence="1">Nucleus</location>
    </subcellularLocation>
</comment>
<evidence type="ECO:0000256" key="3">
    <source>
        <dbReference type="SAM" id="MobiDB-lite"/>
    </source>
</evidence>
<evidence type="ECO:0000259" key="4">
    <source>
        <dbReference type="Pfam" id="PF25458"/>
    </source>
</evidence>
<dbReference type="PANTHER" id="PTHR20938">
    <property type="entry name" value="INTEGRATOR COMPLEX SUBUNIT 4"/>
    <property type="match status" value="1"/>
</dbReference>
<dbReference type="OrthoDB" id="18190at2759"/>
<protein>
    <submittedName>
        <fullName evidence="8">Protein SIEL isoform X2</fullName>
    </submittedName>
</protein>
<dbReference type="GO" id="GO:0005634">
    <property type="term" value="C:nucleus"/>
    <property type="evidence" value="ECO:0007669"/>
    <property type="project" value="UniProtKB-SubCell"/>
</dbReference>
<evidence type="ECO:0000313" key="8">
    <source>
        <dbReference type="RefSeq" id="XP_031396937.1"/>
    </source>
</evidence>
<feature type="compositionally biased region" description="Polar residues" evidence="3">
    <location>
        <begin position="1"/>
        <end position="22"/>
    </location>
</feature>
<feature type="region of interest" description="Disordered" evidence="3">
    <location>
        <begin position="1"/>
        <end position="24"/>
    </location>
</feature>
<evidence type="ECO:0000256" key="2">
    <source>
        <dbReference type="ARBA" id="ARBA00023242"/>
    </source>
</evidence>
<dbReference type="PANTHER" id="PTHR20938:SF0">
    <property type="entry name" value="INTEGRATOR COMPLEX SUBUNIT 4"/>
    <property type="match status" value="1"/>
</dbReference>
<feature type="domain" description="Integrator complex subunit 4/Protein SIEL C-terminal Ig-like" evidence="4">
    <location>
        <begin position="814"/>
        <end position="931"/>
    </location>
</feature>
<evidence type="ECO:0000313" key="5">
    <source>
        <dbReference type="EMBL" id="OWM67082.1"/>
    </source>
</evidence>
<keyword evidence="7" id="KW-1185">Reference proteome</keyword>
<reference evidence="7" key="3">
    <citation type="journal article" date="2020" name="Plant Biotechnol. J.">
        <title>The pomegranate (Punica granatum L.) draft genome dissects genetic divergence between soft- and hard-seeded cultivars.</title>
        <authorList>
            <person name="Luo X."/>
            <person name="Li H."/>
            <person name="Wu Z."/>
            <person name="Yao W."/>
            <person name="Zhao P."/>
            <person name="Cao D."/>
            <person name="Yu H."/>
            <person name="Li K."/>
            <person name="Poudel K."/>
            <person name="Zhao D."/>
            <person name="Zhang F."/>
            <person name="Xia X."/>
            <person name="Chen L."/>
            <person name="Wang Q."/>
            <person name="Jing D."/>
            <person name="Cao S."/>
        </authorList>
    </citation>
    <scope>NUCLEOTIDE SEQUENCE [LARGE SCALE GENOMIC DNA]</scope>
</reference>
<keyword evidence="2" id="KW-0539">Nucleus</keyword>
<accession>A0A218W4P9</accession>
<dbReference type="GO" id="GO:0010496">
    <property type="term" value="P:intercellular transport"/>
    <property type="evidence" value="ECO:0007669"/>
    <property type="project" value="TreeGrafter"/>
</dbReference>
<dbReference type="InterPro" id="IPR011989">
    <property type="entry name" value="ARM-like"/>
</dbReference>
<dbReference type="Proteomes" id="UP000197138">
    <property type="component" value="Unassembled WGS sequence"/>
</dbReference>
<dbReference type="RefSeq" id="XP_031396937.1">
    <property type="nucleotide sequence ID" value="XM_031541077.1"/>
</dbReference>
<reference evidence="8" key="4">
    <citation type="submission" date="2025-04" db="UniProtKB">
        <authorList>
            <consortium name="RefSeq"/>
        </authorList>
    </citation>
    <scope>IDENTIFICATION</scope>
    <source>
        <tissue evidence="8">Leaf</tissue>
    </source>
</reference>